<gene>
    <name evidence="1" type="ORF">OCTVUL_1B027520</name>
</gene>
<sequence>MNLQVQGCKLTGKSSPFNHRIFQSFLENRPSSLVLDDEDGKTRNPIRRAKTSVTQSSKYLAKDTNNSDNLLQPLMNDECVLSERM</sequence>
<keyword evidence="2" id="KW-1185">Reference proteome</keyword>
<protein>
    <submittedName>
        <fullName evidence="1">Uncharacterized protein</fullName>
    </submittedName>
</protein>
<organism evidence="1 2">
    <name type="scientific">Octopus vulgaris</name>
    <name type="common">Common octopus</name>
    <dbReference type="NCBI Taxonomy" id="6645"/>
    <lineage>
        <taxon>Eukaryota</taxon>
        <taxon>Metazoa</taxon>
        <taxon>Spiralia</taxon>
        <taxon>Lophotrochozoa</taxon>
        <taxon>Mollusca</taxon>
        <taxon>Cephalopoda</taxon>
        <taxon>Coleoidea</taxon>
        <taxon>Octopodiformes</taxon>
        <taxon>Octopoda</taxon>
        <taxon>Incirrata</taxon>
        <taxon>Octopodidae</taxon>
        <taxon>Octopus</taxon>
    </lineage>
</organism>
<name>A0AA36B918_OCTVU</name>
<evidence type="ECO:0000313" key="1">
    <source>
        <dbReference type="EMBL" id="CAI9730065.1"/>
    </source>
</evidence>
<dbReference type="Proteomes" id="UP001162480">
    <property type="component" value="Chromosome 11"/>
</dbReference>
<evidence type="ECO:0000313" key="2">
    <source>
        <dbReference type="Proteomes" id="UP001162480"/>
    </source>
</evidence>
<proteinExistence type="predicted"/>
<reference evidence="1" key="1">
    <citation type="submission" date="2023-08" db="EMBL/GenBank/DDBJ databases">
        <authorList>
            <person name="Alioto T."/>
            <person name="Alioto T."/>
            <person name="Gomez Garrido J."/>
        </authorList>
    </citation>
    <scope>NUCLEOTIDE SEQUENCE</scope>
</reference>
<accession>A0AA36B918</accession>
<dbReference type="AlphaFoldDB" id="A0AA36B918"/>
<dbReference type="EMBL" id="OX597824">
    <property type="protein sequence ID" value="CAI9730065.1"/>
    <property type="molecule type" value="Genomic_DNA"/>
</dbReference>